<evidence type="ECO:0000313" key="1">
    <source>
        <dbReference type="EMBL" id="CAG8462561.1"/>
    </source>
</evidence>
<gene>
    <name evidence="1" type="ORF">SCALOS_LOCUS1680</name>
</gene>
<sequence>TEYACRSITSCRVKSAHKTFKRHLVSSVFSREQLPGLYLLQST</sequence>
<name>A0ACA9KBF3_9GLOM</name>
<proteinExistence type="predicted"/>
<organism evidence="1 2">
    <name type="scientific">Scutellospora calospora</name>
    <dbReference type="NCBI Taxonomy" id="85575"/>
    <lineage>
        <taxon>Eukaryota</taxon>
        <taxon>Fungi</taxon>
        <taxon>Fungi incertae sedis</taxon>
        <taxon>Mucoromycota</taxon>
        <taxon>Glomeromycotina</taxon>
        <taxon>Glomeromycetes</taxon>
        <taxon>Diversisporales</taxon>
        <taxon>Gigasporaceae</taxon>
        <taxon>Scutellospora</taxon>
    </lineage>
</organism>
<accession>A0ACA9KBF3</accession>
<keyword evidence="2" id="KW-1185">Reference proteome</keyword>
<protein>
    <submittedName>
        <fullName evidence="1">10031_t:CDS:1</fullName>
    </submittedName>
</protein>
<reference evidence="1" key="1">
    <citation type="submission" date="2021-06" db="EMBL/GenBank/DDBJ databases">
        <authorList>
            <person name="Kallberg Y."/>
            <person name="Tangrot J."/>
            <person name="Rosling A."/>
        </authorList>
    </citation>
    <scope>NUCLEOTIDE SEQUENCE</scope>
    <source>
        <strain evidence="1">AU212A</strain>
    </source>
</reference>
<dbReference type="EMBL" id="CAJVPM010001231">
    <property type="protein sequence ID" value="CAG8462561.1"/>
    <property type="molecule type" value="Genomic_DNA"/>
</dbReference>
<feature type="non-terminal residue" evidence="1">
    <location>
        <position position="1"/>
    </location>
</feature>
<evidence type="ECO:0000313" key="2">
    <source>
        <dbReference type="Proteomes" id="UP000789860"/>
    </source>
</evidence>
<comment type="caution">
    <text evidence="1">The sequence shown here is derived from an EMBL/GenBank/DDBJ whole genome shotgun (WGS) entry which is preliminary data.</text>
</comment>
<dbReference type="Proteomes" id="UP000789860">
    <property type="component" value="Unassembled WGS sequence"/>
</dbReference>